<dbReference type="NCBIfam" id="TIGR01727">
    <property type="entry name" value="oligo_HPY"/>
    <property type="match status" value="1"/>
</dbReference>
<dbReference type="AlphaFoldDB" id="A0A841U7G4"/>
<dbReference type="RefSeq" id="WP_185138928.1">
    <property type="nucleotide sequence ID" value="NZ_BORM01000018.1"/>
</dbReference>
<dbReference type="Pfam" id="PF00005">
    <property type="entry name" value="ABC_tran"/>
    <property type="match status" value="1"/>
</dbReference>
<dbReference type="EMBL" id="JACJVR010000110">
    <property type="protein sequence ID" value="MBB6694968.1"/>
    <property type="molecule type" value="Genomic_DNA"/>
</dbReference>
<keyword evidence="7" id="KW-0472">Membrane</keyword>
<evidence type="ECO:0000313" key="10">
    <source>
        <dbReference type="Proteomes" id="UP000553776"/>
    </source>
</evidence>
<keyword evidence="4" id="KW-1003">Cell membrane</keyword>
<keyword evidence="6 9" id="KW-0067">ATP-binding</keyword>
<evidence type="ECO:0000256" key="7">
    <source>
        <dbReference type="ARBA" id="ARBA00023136"/>
    </source>
</evidence>
<comment type="caution">
    <text evidence="9">The sequence shown here is derived from an EMBL/GenBank/DDBJ whole genome shotgun (WGS) entry which is preliminary data.</text>
</comment>
<comment type="similarity">
    <text evidence="2">Belongs to the ABC transporter superfamily.</text>
</comment>
<comment type="subcellular location">
    <subcellularLocation>
        <location evidence="1">Cell membrane</location>
        <topology evidence="1">Peripheral membrane protein</topology>
    </subcellularLocation>
</comment>
<evidence type="ECO:0000313" key="9">
    <source>
        <dbReference type="EMBL" id="MBB6694968.1"/>
    </source>
</evidence>
<dbReference type="Gene3D" id="3.40.50.300">
    <property type="entry name" value="P-loop containing nucleotide triphosphate hydrolases"/>
    <property type="match status" value="1"/>
</dbReference>
<keyword evidence="10" id="KW-1185">Reference proteome</keyword>
<dbReference type="Pfam" id="PF08352">
    <property type="entry name" value="oligo_HPY"/>
    <property type="match status" value="1"/>
</dbReference>
<dbReference type="InterPro" id="IPR003439">
    <property type="entry name" value="ABC_transporter-like_ATP-bd"/>
</dbReference>
<evidence type="ECO:0000256" key="2">
    <source>
        <dbReference type="ARBA" id="ARBA00005417"/>
    </source>
</evidence>
<accession>A0A841U7G4</accession>
<dbReference type="PROSITE" id="PS50893">
    <property type="entry name" value="ABC_TRANSPORTER_2"/>
    <property type="match status" value="1"/>
</dbReference>
<dbReference type="SMART" id="SM00382">
    <property type="entry name" value="AAA"/>
    <property type="match status" value="1"/>
</dbReference>
<dbReference type="FunFam" id="3.40.50.300:FF:000016">
    <property type="entry name" value="Oligopeptide ABC transporter ATP-binding component"/>
    <property type="match status" value="1"/>
</dbReference>
<name>A0A841U7G4_9BACL</name>
<dbReference type="PANTHER" id="PTHR43297">
    <property type="entry name" value="OLIGOPEPTIDE TRANSPORT ATP-BINDING PROTEIN APPD"/>
    <property type="match status" value="1"/>
</dbReference>
<dbReference type="PROSITE" id="PS00211">
    <property type="entry name" value="ABC_TRANSPORTER_1"/>
    <property type="match status" value="1"/>
</dbReference>
<sequence>MAYLLEVEELSVSFRTEGGEITPVDGIRIALNPGETMCIVGESGSGKSAAALAILRLLGEGGRISGGSVRLNGEDLVSKTGAELRSFRGKEVAMIFQEPMTALNPVLSVGSQLIEAIRLHSKRSRKEARRVAAELLRSVGIPRPEAVLGEYPHSLSGGMRQRVVIAMALASEPKLLIADEPTTALDVTIQAQILELMKRFRERSGAAIVLITHDLGVVAEMADRVAVLYAGRIVEEADVFSLFENPLHPYTQGLMRSVPSPDAVRGQRLVPIPGSVPSPAAMPAGCRFHDRCPQADRRCREEEPPLEPVRAGGHKARCWAVRERLPATDATVASVGGGL</sequence>
<evidence type="ECO:0000256" key="4">
    <source>
        <dbReference type="ARBA" id="ARBA00022475"/>
    </source>
</evidence>
<dbReference type="InterPro" id="IPR003593">
    <property type="entry name" value="AAA+_ATPase"/>
</dbReference>
<evidence type="ECO:0000256" key="5">
    <source>
        <dbReference type="ARBA" id="ARBA00022741"/>
    </source>
</evidence>
<dbReference type="InterPro" id="IPR013563">
    <property type="entry name" value="Oligopep_ABC_C"/>
</dbReference>
<dbReference type="InterPro" id="IPR017871">
    <property type="entry name" value="ABC_transporter-like_CS"/>
</dbReference>
<evidence type="ECO:0000256" key="6">
    <source>
        <dbReference type="ARBA" id="ARBA00022840"/>
    </source>
</evidence>
<dbReference type="GO" id="GO:0016887">
    <property type="term" value="F:ATP hydrolysis activity"/>
    <property type="evidence" value="ECO:0007669"/>
    <property type="project" value="InterPro"/>
</dbReference>
<dbReference type="GO" id="GO:0015833">
    <property type="term" value="P:peptide transport"/>
    <property type="evidence" value="ECO:0007669"/>
    <property type="project" value="InterPro"/>
</dbReference>
<dbReference type="GO" id="GO:0005886">
    <property type="term" value="C:plasma membrane"/>
    <property type="evidence" value="ECO:0007669"/>
    <property type="project" value="UniProtKB-SubCell"/>
</dbReference>
<organism evidence="9 10">
    <name type="scientific">Cohnella xylanilytica</name>
    <dbReference type="NCBI Taxonomy" id="557555"/>
    <lineage>
        <taxon>Bacteria</taxon>
        <taxon>Bacillati</taxon>
        <taxon>Bacillota</taxon>
        <taxon>Bacilli</taxon>
        <taxon>Bacillales</taxon>
        <taxon>Paenibacillaceae</taxon>
        <taxon>Cohnella</taxon>
    </lineage>
</organism>
<protein>
    <submittedName>
        <fullName evidence="9">ABC transporter ATP-binding protein</fullName>
    </submittedName>
</protein>
<feature type="domain" description="ABC transporter" evidence="8">
    <location>
        <begin position="5"/>
        <end position="255"/>
    </location>
</feature>
<evidence type="ECO:0000259" key="8">
    <source>
        <dbReference type="PROSITE" id="PS50893"/>
    </source>
</evidence>
<gene>
    <name evidence="9" type="ORF">H7B90_26590</name>
</gene>
<proteinExistence type="inferred from homology"/>
<keyword evidence="3" id="KW-0813">Transport</keyword>
<dbReference type="GO" id="GO:0005524">
    <property type="term" value="F:ATP binding"/>
    <property type="evidence" value="ECO:0007669"/>
    <property type="project" value="UniProtKB-KW"/>
</dbReference>
<dbReference type="SUPFAM" id="SSF52540">
    <property type="entry name" value="P-loop containing nucleoside triphosphate hydrolases"/>
    <property type="match status" value="1"/>
</dbReference>
<dbReference type="InterPro" id="IPR050388">
    <property type="entry name" value="ABC_Ni/Peptide_Import"/>
</dbReference>
<dbReference type="PANTHER" id="PTHR43297:SF2">
    <property type="entry name" value="DIPEPTIDE TRANSPORT ATP-BINDING PROTEIN DPPD"/>
    <property type="match status" value="1"/>
</dbReference>
<dbReference type="CDD" id="cd03257">
    <property type="entry name" value="ABC_NikE_OppD_transporters"/>
    <property type="match status" value="1"/>
</dbReference>
<keyword evidence="5" id="KW-0547">Nucleotide-binding</keyword>
<reference evidence="9 10" key="1">
    <citation type="submission" date="2020-08" db="EMBL/GenBank/DDBJ databases">
        <title>Cohnella phylogeny.</title>
        <authorList>
            <person name="Dunlap C."/>
        </authorList>
    </citation>
    <scope>NUCLEOTIDE SEQUENCE [LARGE SCALE GENOMIC DNA]</scope>
    <source>
        <strain evidence="9 10">DSM 25239</strain>
    </source>
</reference>
<evidence type="ECO:0000256" key="3">
    <source>
        <dbReference type="ARBA" id="ARBA00022448"/>
    </source>
</evidence>
<dbReference type="InterPro" id="IPR027417">
    <property type="entry name" value="P-loop_NTPase"/>
</dbReference>
<dbReference type="Proteomes" id="UP000553776">
    <property type="component" value="Unassembled WGS sequence"/>
</dbReference>
<evidence type="ECO:0000256" key="1">
    <source>
        <dbReference type="ARBA" id="ARBA00004202"/>
    </source>
</evidence>